<dbReference type="EMBL" id="JWHT01000050">
    <property type="protein sequence ID" value="KIU21332.1"/>
    <property type="molecule type" value="Genomic_DNA"/>
</dbReference>
<dbReference type="Proteomes" id="UP000032289">
    <property type="component" value="Unassembled WGS sequence"/>
</dbReference>
<proteinExistence type="predicted"/>
<gene>
    <name evidence="1" type="ORF">ab3b_01994</name>
</gene>
<dbReference type="AlphaFoldDB" id="A0A0D1LS53"/>
<sequence length="43" mass="5352">MAYFKWTSEYRSLVKRLYEQGMDTRQVIDYFYDHYLPVSNLSH</sequence>
<accession>A0A0D1LS53</accession>
<name>A0A0D1LS53_9LACO</name>
<organism evidence="1 2">
    <name type="scientific">Weissella cibaria</name>
    <dbReference type="NCBI Taxonomy" id="137591"/>
    <lineage>
        <taxon>Bacteria</taxon>
        <taxon>Bacillati</taxon>
        <taxon>Bacillota</taxon>
        <taxon>Bacilli</taxon>
        <taxon>Lactobacillales</taxon>
        <taxon>Lactobacillaceae</taxon>
        <taxon>Weissella</taxon>
    </lineage>
</organism>
<comment type="caution">
    <text evidence="1">The sequence shown here is derived from an EMBL/GenBank/DDBJ whole genome shotgun (WGS) entry which is preliminary data.</text>
</comment>
<evidence type="ECO:0000313" key="1">
    <source>
        <dbReference type="EMBL" id="KIU21332.1"/>
    </source>
</evidence>
<reference evidence="1 2" key="1">
    <citation type="journal article" date="2015" name="Microbiology (Mosc.)">
        <title>Genomics of the Weissella cibaria species with an examination of its metabolic traits.</title>
        <authorList>
            <person name="Lynch K.M."/>
            <person name="Lucid A."/>
            <person name="Arendt E.K."/>
            <person name="Sleator R.D."/>
            <person name="Lucey B."/>
            <person name="Coffey A."/>
        </authorList>
    </citation>
    <scope>NUCLEOTIDE SEQUENCE [LARGE SCALE GENOMIC DNA]</scope>
    <source>
        <strain evidence="1 2">AB3b</strain>
    </source>
</reference>
<protein>
    <submittedName>
        <fullName evidence="1">Uncharacterized protein</fullName>
    </submittedName>
</protein>
<evidence type="ECO:0000313" key="2">
    <source>
        <dbReference type="Proteomes" id="UP000032289"/>
    </source>
</evidence>